<dbReference type="Pfam" id="PF11804">
    <property type="entry name" value="DUF3325"/>
    <property type="match status" value="1"/>
</dbReference>
<dbReference type="HOGENOM" id="CLU_2095802_0_0_5"/>
<protein>
    <recommendedName>
        <fullName evidence="4">DUF3325 domain-containing protein</fullName>
    </recommendedName>
</protein>
<organism evidence="2 3">
    <name type="scientific">Tistrella mobilis (strain KA081020-065)</name>
    <dbReference type="NCBI Taxonomy" id="1110502"/>
    <lineage>
        <taxon>Bacteria</taxon>
        <taxon>Pseudomonadati</taxon>
        <taxon>Pseudomonadota</taxon>
        <taxon>Alphaproteobacteria</taxon>
        <taxon>Geminicoccales</taxon>
        <taxon>Geminicoccaceae</taxon>
        <taxon>Tistrella</taxon>
    </lineage>
</organism>
<feature type="transmembrane region" description="Helical" evidence="1">
    <location>
        <begin position="45"/>
        <end position="61"/>
    </location>
</feature>
<evidence type="ECO:0000313" key="3">
    <source>
        <dbReference type="Proteomes" id="UP000005258"/>
    </source>
</evidence>
<dbReference type="STRING" id="1110502.TMO_2264"/>
<keyword evidence="3" id="KW-1185">Reference proteome</keyword>
<dbReference type="InterPro" id="IPR021762">
    <property type="entry name" value="DUF3325"/>
</dbReference>
<evidence type="ECO:0000256" key="1">
    <source>
        <dbReference type="SAM" id="Phobius"/>
    </source>
</evidence>
<dbReference type="AlphaFoldDB" id="I3TMW4"/>
<proteinExistence type="predicted"/>
<dbReference type="KEGG" id="tmo:TMO_2264"/>
<sequence>MIPLLLLLIIGTSAATALALAMPRHHEQAHGRGAMIRRQPVRRRLEGWGLILIAAGLAVFTDGWGRGLVEVAGVAGLAAPLTAGLFAWRPAWAGRVVAGGWLALVAGLCGLVFGFA</sequence>
<feature type="transmembrane region" description="Helical" evidence="1">
    <location>
        <begin position="68"/>
        <end position="88"/>
    </location>
</feature>
<keyword evidence="1" id="KW-0812">Transmembrane</keyword>
<evidence type="ECO:0000313" key="2">
    <source>
        <dbReference type="EMBL" id="AFK54102.1"/>
    </source>
</evidence>
<accession>I3TMW4</accession>
<gene>
    <name evidence="2" type="ordered locus">TMO_2264</name>
</gene>
<keyword evidence="1" id="KW-0472">Membrane</keyword>
<evidence type="ECO:0008006" key="4">
    <source>
        <dbReference type="Google" id="ProtNLM"/>
    </source>
</evidence>
<dbReference type="EMBL" id="CP003236">
    <property type="protein sequence ID" value="AFK54102.1"/>
    <property type="molecule type" value="Genomic_DNA"/>
</dbReference>
<feature type="transmembrane region" description="Helical" evidence="1">
    <location>
        <begin position="94"/>
        <end position="115"/>
    </location>
</feature>
<keyword evidence="1" id="KW-1133">Transmembrane helix</keyword>
<name>I3TMW4_TISMK</name>
<dbReference type="RefSeq" id="WP_014745779.1">
    <property type="nucleotide sequence ID" value="NC_017956.1"/>
</dbReference>
<dbReference type="Proteomes" id="UP000005258">
    <property type="component" value="Chromosome"/>
</dbReference>
<reference evidence="2 3" key="1">
    <citation type="journal article" date="2012" name="J. Am. Chem. Soc.">
        <title>Bacterial biosynthesis and maturation of the didemnin anti-cancer agents.</title>
        <authorList>
            <person name="Xu Y."/>
            <person name="Kersten R.D."/>
            <person name="Nam S.J."/>
            <person name="Lu L."/>
            <person name="Al-Suwailem A.M."/>
            <person name="Zheng H."/>
            <person name="Fenical W."/>
            <person name="Dorrestein P.C."/>
            <person name="Moore B.S."/>
            <person name="Qian P.Y."/>
        </authorList>
    </citation>
    <scope>NUCLEOTIDE SEQUENCE [LARGE SCALE GENOMIC DNA]</scope>
    <source>
        <strain evidence="2 3">KA081020-065</strain>
    </source>
</reference>